<feature type="domain" description="NADPH-dependent FMN reductase-like" evidence="1">
    <location>
        <begin position="1"/>
        <end position="152"/>
    </location>
</feature>
<dbReference type="Pfam" id="PF03358">
    <property type="entry name" value="FMN_red"/>
    <property type="match status" value="1"/>
</dbReference>
<dbReference type="InterPro" id="IPR005025">
    <property type="entry name" value="FMN_Rdtase-like_dom"/>
</dbReference>
<comment type="caution">
    <text evidence="2">The sequence shown here is derived from an EMBL/GenBank/DDBJ whole genome shotgun (WGS) entry which is preliminary data.</text>
</comment>
<dbReference type="InterPro" id="IPR029039">
    <property type="entry name" value="Flavoprotein-like_sf"/>
</dbReference>
<dbReference type="GO" id="GO:0010181">
    <property type="term" value="F:FMN binding"/>
    <property type="evidence" value="ECO:0007669"/>
    <property type="project" value="TreeGrafter"/>
</dbReference>
<dbReference type="AlphaFoldDB" id="A0A429XGB5"/>
<dbReference type="GO" id="GO:0016491">
    <property type="term" value="F:oxidoreductase activity"/>
    <property type="evidence" value="ECO:0007669"/>
    <property type="project" value="InterPro"/>
</dbReference>
<dbReference type="PANTHER" id="PTHR30543">
    <property type="entry name" value="CHROMATE REDUCTASE"/>
    <property type="match status" value="1"/>
</dbReference>
<accession>A0A429XGB5</accession>
<keyword evidence="3" id="KW-1185">Reference proteome</keyword>
<dbReference type="EMBL" id="RXFM01000064">
    <property type="protein sequence ID" value="RST64427.1"/>
    <property type="molecule type" value="Genomic_DNA"/>
</dbReference>
<name>A0A429XGB5_9RICK</name>
<dbReference type="Gene3D" id="3.40.50.360">
    <property type="match status" value="1"/>
</dbReference>
<dbReference type="GO" id="GO:0005829">
    <property type="term" value="C:cytosol"/>
    <property type="evidence" value="ECO:0007669"/>
    <property type="project" value="TreeGrafter"/>
</dbReference>
<evidence type="ECO:0000313" key="3">
    <source>
        <dbReference type="Proteomes" id="UP000279470"/>
    </source>
</evidence>
<dbReference type="RefSeq" id="WP_126044974.1">
    <property type="nucleotide sequence ID" value="NZ_RXFM01000064.1"/>
</dbReference>
<dbReference type="InterPro" id="IPR050712">
    <property type="entry name" value="NAD(P)H-dep_reductase"/>
</dbReference>
<proteinExistence type="predicted"/>
<protein>
    <submittedName>
        <fullName evidence="2">NADPH-dependent oxidoreductase</fullName>
    </submittedName>
</protein>
<evidence type="ECO:0000259" key="1">
    <source>
        <dbReference type="Pfam" id="PF03358"/>
    </source>
</evidence>
<dbReference type="PANTHER" id="PTHR30543:SF21">
    <property type="entry name" value="NAD(P)H-DEPENDENT FMN REDUCTASE LOT6"/>
    <property type="match status" value="1"/>
</dbReference>
<evidence type="ECO:0000313" key="2">
    <source>
        <dbReference type="EMBL" id="RST64427.1"/>
    </source>
</evidence>
<gene>
    <name evidence="2" type="ORF">EIC27_04745</name>
</gene>
<sequence>MTVLFISGSTRKNSYNTKLVKFAYNYSLKIALNSKIVNLNDFEIPIYNGDYENENGIPQDVKKLKQLFISCKALYISTPEYNGFFSPLLKNTLDWLSRPEPGDEISLSAFKNKFASISAASIGKFGGIRALPHLRLLLNNLGVTISHYNIAIPFADKNFNQKGELKDENLKNALFNSINHLKILINE</sequence>
<organism evidence="2 3">
    <name type="scientific">Candidatus Aquarickettsia rohweri</name>
    <dbReference type="NCBI Taxonomy" id="2602574"/>
    <lineage>
        <taxon>Bacteria</taxon>
        <taxon>Pseudomonadati</taxon>
        <taxon>Pseudomonadota</taxon>
        <taxon>Alphaproteobacteria</taxon>
        <taxon>Rickettsiales</taxon>
        <taxon>Candidatus Midichloriaceae</taxon>
        <taxon>Candidatus Aquarickettsia</taxon>
    </lineage>
</organism>
<dbReference type="Proteomes" id="UP000279470">
    <property type="component" value="Unassembled WGS sequence"/>
</dbReference>
<reference evidence="3" key="1">
    <citation type="submission" date="2018-11" db="EMBL/GenBank/DDBJ databases">
        <title>Phylogenetic, genomic, and biogeographic characterization of a novel and ubiquitous marine invertebrate-associated Rickettsiales parasite, Candidatus Marinoinvertebrata rohwerii, gen. nov., sp. nov.</title>
        <authorList>
            <person name="Klinges J.G."/>
            <person name="Rosales S.M."/>
            <person name="Mcminds R."/>
            <person name="Shaver E.C."/>
            <person name="Shantz A."/>
            <person name="Peters E.C."/>
            <person name="Burkepile D.E."/>
            <person name="Silliman B.R."/>
            <person name="Vega Thurber R.L."/>
        </authorList>
    </citation>
    <scope>NUCLEOTIDE SEQUENCE [LARGE SCALE GENOMIC DNA]</scope>
    <source>
        <strain evidence="3">a_cerv_44</strain>
    </source>
</reference>
<dbReference type="SUPFAM" id="SSF52218">
    <property type="entry name" value="Flavoproteins"/>
    <property type="match status" value="1"/>
</dbReference>
<dbReference type="OrthoDB" id="9812295at2"/>